<dbReference type="Gene3D" id="3.40.50.1980">
    <property type="entry name" value="Nitrogenase molybdenum iron protein domain"/>
    <property type="match status" value="2"/>
</dbReference>
<evidence type="ECO:0000313" key="8">
    <source>
        <dbReference type="Proteomes" id="UP000028525"/>
    </source>
</evidence>
<reference evidence="7 8" key="1">
    <citation type="submission" date="2014-07" db="EMBL/GenBank/DDBJ databases">
        <title>Draft genome of Clostridium celerecrescens 152B isolated from sediments associated with methane hydrate from Krishna Godavari basin.</title>
        <authorList>
            <person name="Honkalas V.S."/>
            <person name="Dabir A.P."/>
            <person name="Arora P."/>
            <person name="Dhakephalkar P.K."/>
        </authorList>
    </citation>
    <scope>NUCLEOTIDE SEQUENCE [LARGE SCALE GENOMIC DNA]</scope>
    <source>
        <strain evidence="7 8">152B</strain>
    </source>
</reference>
<dbReference type="PANTHER" id="PTHR42953">
    <property type="entry name" value="HIGH-AFFINITY ZINC UPTAKE SYSTEM PROTEIN ZNUA-RELATED"/>
    <property type="match status" value="1"/>
</dbReference>
<dbReference type="GO" id="GO:0046872">
    <property type="term" value="F:metal ion binding"/>
    <property type="evidence" value="ECO:0007669"/>
    <property type="project" value="UniProtKB-KW"/>
</dbReference>
<dbReference type="RefSeq" id="WP_038280062.1">
    <property type="nucleotide sequence ID" value="NZ_JPME01000010.1"/>
</dbReference>
<dbReference type="Pfam" id="PF01297">
    <property type="entry name" value="ZnuA"/>
    <property type="match status" value="1"/>
</dbReference>
<gene>
    <name evidence="7" type="ORF">IO98_08620</name>
</gene>
<feature type="chain" id="PRO_5001777354" evidence="6">
    <location>
        <begin position="27"/>
        <end position="312"/>
    </location>
</feature>
<proteinExistence type="inferred from homology"/>
<keyword evidence="3" id="KW-0479">Metal-binding</keyword>
<keyword evidence="2 5" id="KW-0813">Transport</keyword>
<dbReference type="PRINTS" id="PR00691">
    <property type="entry name" value="ADHESINB"/>
</dbReference>
<evidence type="ECO:0000256" key="5">
    <source>
        <dbReference type="RuleBase" id="RU003512"/>
    </source>
</evidence>
<dbReference type="PANTHER" id="PTHR42953:SF1">
    <property type="entry name" value="METAL-BINDING PROTEIN HI_0362-RELATED"/>
    <property type="match status" value="1"/>
</dbReference>
<name>A0A084JP94_9FIRM</name>
<comment type="caution">
    <text evidence="7">The sequence shown here is derived from an EMBL/GenBank/DDBJ whole genome shotgun (WGS) entry which is preliminary data.</text>
</comment>
<evidence type="ECO:0000256" key="2">
    <source>
        <dbReference type="ARBA" id="ARBA00022448"/>
    </source>
</evidence>
<evidence type="ECO:0000256" key="3">
    <source>
        <dbReference type="ARBA" id="ARBA00022723"/>
    </source>
</evidence>
<sequence>MNQKMKGILSTILSFTLLLTGCSAPAANADSSKDKLNIVATTTMLADLVSSIGGERVTVNGLMGPGIDPHLYQASAGDVSLMQKADVVVYNGLHLEGKMGEIFESLSNQGSAVICIEKGLDESRLLAWEDDNSIHDPHIWFDVSLWKDAAKTVAKGLTDADPTGKADYDANLDAYLKKLDETDMYIRGRADELPEKQRVLVTAHDAFQYFGKAYGFEVRGLQGISTDAEAGTADVSDLANFIVERQIKAIFVESSVPPKTIEALQAAVKAKGFDVSIGGELYSDSLGDAQSGANTYILTVKANINTIVDALK</sequence>
<accession>A0A084JP94</accession>
<dbReference type="PRINTS" id="PR00690">
    <property type="entry name" value="ADHESNFAMILY"/>
</dbReference>
<dbReference type="GO" id="GO:0007155">
    <property type="term" value="P:cell adhesion"/>
    <property type="evidence" value="ECO:0007669"/>
    <property type="project" value="InterPro"/>
</dbReference>
<dbReference type="GO" id="GO:0030001">
    <property type="term" value="P:metal ion transport"/>
    <property type="evidence" value="ECO:0007669"/>
    <property type="project" value="InterPro"/>
</dbReference>
<dbReference type="EMBL" id="JPME01000010">
    <property type="protein sequence ID" value="KEZ90778.1"/>
    <property type="molecule type" value="Genomic_DNA"/>
</dbReference>
<keyword evidence="8" id="KW-1185">Reference proteome</keyword>
<evidence type="ECO:0000313" key="7">
    <source>
        <dbReference type="EMBL" id="KEZ90778.1"/>
    </source>
</evidence>
<dbReference type="GO" id="GO:0030313">
    <property type="term" value="C:cell envelope"/>
    <property type="evidence" value="ECO:0007669"/>
    <property type="project" value="UniProtKB-SubCell"/>
</dbReference>
<dbReference type="InterPro" id="IPR006127">
    <property type="entry name" value="ZnuA-like"/>
</dbReference>
<dbReference type="SUPFAM" id="SSF53807">
    <property type="entry name" value="Helical backbone' metal receptor"/>
    <property type="match status" value="1"/>
</dbReference>
<dbReference type="InterPro" id="IPR006128">
    <property type="entry name" value="Lipoprotein_PsaA-like"/>
</dbReference>
<organism evidence="7 8">
    <name type="scientific">Lacrimispora celerecrescens</name>
    <dbReference type="NCBI Taxonomy" id="29354"/>
    <lineage>
        <taxon>Bacteria</taxon>
        <taxon>Bacillati</taxon>
        <taxon>Bacillota</taxon>
        <taxon>Clostridia</taxon>
        <taxon>Lachnospirales</taxon>
        <taxon>Lachnospiraceae</taxon>
        <taxon>Lacrimispora</taxon>
    </lineage>
</organism>
<evidence type="ECO:0000256" key="4">
    <source>
        <dbReference type="ARBA" id="ARBA00022729"/>
    </source>
</evidence>
<dbReference type="OrthoDB" id="9810636at2"/>
<evidence type="ECO:0000256" key="6">
    <source>
        <dbReference type="SAM" id="SignalP"/>
    </source>
</evidence>
<feature type="signal peptide" evidence="6">
    <location>
        <begin position="1"/>
        <end position="26"/>
    </location>
</feature>
<dbReference type="InterPro" id="IPR006129">
    <property type="entry name" value="AdhesinB"/>
</dbReference>
<dbReference type="Proteomes" id="UP000028525">
    <property type="component" value="Unassembled WGS sequence"/>
</dbReference>
<dbReference type="AlphaFoldDB" id="A0A084JP94"/>
<evidence type="ECO:0000256" key="1">
    <source>
        <dbReference type="ARBA" id="ARBA00004196"/>
    </source>
</evidence>
<protein>
    <submittedName>
        <fullName evidence="7">Manganese transporter</fullName>
    </submittedName>
</protein>
<dbReference type="InterPro" id="IPR050492">
    <property type="entry name" value="Bact_metal-bind_prot9"/>
</dbReference>
<keyword evidence="4 6" id="KW-0732">Signal</keyword>
<comment type="similarity">
    <text evidence="5">Belongs to the bacterial solute-binding protein 9 family.</text>
</comment>
<dbReference type="PROSITE" id="PS51257">
    <property type="entry name" value="PROKAR_LIPOPROTEIN"/>
    <property type="match status" value="1"/>
</dbReference>
<comment type="subcellular location">
    <subcellularLocation>
        <location evidence="1">Cell envelope</location>
    </subcellularLocation>
</comment>
<dbReference type="STRING" id="29354.IO98_08620"/>